<dbReference type="InterPro" id="IPR011006">
    <property type="entry name" value="CheY-like_superfamily"/>
</dbReference>
<dbReference type="AlphaFoldDB" id="A0A916JID9"/>
<evidence type="ECO:0000259" key="3">
    <source>
        <dbReference type="PROSITE" id="PS50930"/>
    </source>
</evidence>
<comment type="caution">
    <text evidence="4">The sequence shown here is derived from an EMBL/GenBank/DDBJ whole genome shotgun (WGS) entry which is preliminary data.</text>
</comment>
<evidence type="ECO:0000313" key="4">
    <source>
        <dbReference type="EMBL" id="CAG5006700.1"/>
    </source>
</evidence>
<dbReference type="InterPro" id="IPR001789">
    <property type="entry name" value="Sig_transdc_resp-reg_receiver"/>
</dbReference>
<dbReference type="SUPFAM" id="SSF52172">
    <property type="entry name" value="CheY-like"/>
    <property type="match status" value="1"/>
</dbReference>
<organism evidence="4 5">
    <name type="scientific">Dyadobacter helix</name>
    <dbReference type="NCBI Taxonomy" id="2822344"/>
    <lineage>
        <taxon>Bacteria</taxon>
        <taxon>Pseudomonadati</taxon>
        <taxon>Bacteroidota</taxon>
        <taxon>Cytophagia</taxon>
        <taxon>Cytophagales</taxon>
        <taxon>Spirosomataceae</taxon>
        <taxon>Dyadobacter</taxon>
    </lineage>
</organism>
<dbReference type="GO" id="GO:0003677">
    <property type="term" value="F:DNA binding"/>
    <property type="evidence" value="ECO:0007669"/>
    <property type="project" value="InterPro"/>
</dbReference>
<evidence type="ECO:0000313" key="5">
    <source>
        <dbReference type="Proteomes" id="UP000680038"/>
    </source>
</evidence>
<name>A0A916JID9_9BACT</name>
<dbReference type="GO" id="GO:0000156">
    <property type="term" value="F:phosphorelay response regulator activity"/>
    <property type="evidence" value="ECO:0007669"/>
    <property type="project" value="InterPro"/>
</dbReference>
<dbReference type="Gene3D" id="3.40.50.2300">
    <property type="match status" value="1"/>
</dbReference>
<dbReference type="PANTHER" id="PTHR37299:SF1">
    <property type="entry name" value="STAGE 0 SPORULATION PROTEIN A HOMOLOG"/>
    <property type="match status" value="1"/>
</dbReference>
<feature type="modified residue" description="4-aspartylphosphate" evidence="1">
    <location>
        <position position="56"/>
    </location>
</feature>
<gene>
    <name evidence="4" type="primary">ypdB_6</name>
    <name evidence="4" type="ORF">DYBT9275_03879</name>
</gene>
<dbReference type="Proteomes" id="UP000680038">
    <property type="component" value="Unassembled WGS sequence"/>
</dbReference>
<dbReference type="RefSeq" id="WP_215240313.1">
    <property type="nucleotide sequence ID" value="NZ_CAJRAF010000002.1"/>
</dbReference>
<keyword evidence="5" id="KW-1185">Reference proteome</keyword>
<protein>
    <submittedName>
        <fullName evidence="4">Transcriptional regulatory protein YpdB</fullName>
    </submittedName>
</protein>
<reference evidence="4" key="1">
    <citation type="submission" date="2021-04" db="EMBL/GenBank/DDBJ databases">
        <authorList>
            <person name="Rodrigo-Torres L."/>
            <person name="Arahal R. D."/>
            <person name="Lucena T."/>
        </authorList>
    </citation>
    <scope>NUCLEOTIDE SEQUENCE</scope>
    <source>
        <strain evidence="4">CECT 9275</strain>
    </source>
</reference>
<dbReference type="Gene3D" id="2.40.50.1020">
    <property type="entry name" value="LytTr DNA-binding domain"/>
    <property type="match status" value="1"/>
</dbReference>
<accession>A0A916JID9</accession>
<dbReference type="SMART" id="SM00850">
    <property type="entry name" value="LytTR"/>
    <property type="match status" value="1"/>
</dbReference>
<dbReference type="PANTHER" id="PTHR37299">
    <property type="entry name" value="TRANSCRIPTIONAL REGULATOR-RELATED"/>
    <property type="match status" value="1"/>
</dbReference>
<sequence>MEPLRCIIVDDEEGAHRVITHYLHDISFLTLCGSFHNALQAMDHCYSNPVDVIFLDINMPGLSGMEMLAAMSHPPLVVLTTAHSQYALDSYKYQVVDYLVKPIELPRFMAAVDKVLTRYRPVSPVGSGAGGRTAASDFLMLKVDGNILRVELEHILYVQSWGNYVRVYTTEATYLSPMTTTEIENKLDKARFMRIHKSYIVALKKIQKITGGQVQLDKSVTLPIGNTYRRELLEVLQ</sequence>
<evidence type="ECO:0000256" key="1">
    <source>
        <dbReference type="PROSITE-ProRule" id="PRU00169"/>
    </source>
</evidence>
<dbReference type="EMBL" id="CAJRAF010000002">
    <property type="protein sequence ID" value="CAG5006700.1"/>
    <property type="molecule type" value="Genomic_DNA"/>
</dbReference>
<evidence type="ECO:0000259" key="2">
    <source>
        <dbReference type="PROSITE" id="PS50110"/>
    </source>
</evidence>
<feature type="domain" description="Response regulatory" evidence="2">
    <location>
        <begin position="5"/>
        <end position="116"/>
    </location>
</feature>
<dbReference type="SMART" id="SM00448">
    <property type="entry name" value="REC"/>
    <property type="match status" value="1"/>
</dbReference>
<dbReference type="Pfam" id="PF04397">
    <property type="entry name" value="LytTR"/>
    <property type="match status" value="1"/>
</dbReference>
<dbReference type="InterPro" id="IPR007492">
    <property type="entry name" value="LytTR_DNA-bd_dom"/>
</dbReference>
<keyword evidence="1" id="KW-0597">Phosphoprotein</keyword>
<dbReference type="PROSITE" id="PS50930">
    <property type="entry name" value="HTH_LYTTR"/>
    <property type="match status" value="1"/>
</dbReference>
<dbReference type="PROSITE" id="PS50110">
    <property type="entry name" value="RESPONSE_REGULATORY"/>
    <property type="match status" value="1"/>
</dbReference>
<proteinExistence type="predicted"/>
<feature type="domain" description="HTH LytTR-type" evidence="3">
    <location>
        <begin position="139"/>
        <end position="237"/>
    </location>
</feature>
<dbReference type="InterPro" id="IPR046947">
    <property type="entry name" value="LytR-like"/>
</dbReference>
<dbReference type="Pfam" id="PF00072">
    <property type="entry name" value="Response_reg"/>
    <property type="match status" value="1"/>
</dbReference>